<evidence type="ECO:0000313" key="4">
    <source>
        <dbReference type="EMBL" id="SEU20528.1"/>
    </source>
</evidence>
<reference evidence="4 5" key="1">
    <citation type="submission" date="2016-10" db="EMBL/GenBank/DDBJ databases">
        <authorList>
            <person name="Varghese N."/>
            <person name="Submissions S."/>
        </authorList>
    </citation>
    <scope>NUCLEOTIDE SEQUENCE [LARGE SCALE GENOMIC DNA]</scope>
    <source>
        <strain evidence="4 5">DSM 16525</strain>
    </source>
</reference>
<reference evidence="3 6" key="2">
    <citation type="submission" date="2019-07" db="EMBL/GenBank/DDBJ databases">
        <title>Whole genome shotgun sequence of Myxococcus fulvus NBRC 100333.</title>
        <authorList>
            <person name="Hosoyama A."/>
            <person name="Uohara A."/>
            <person name="Ohji S."/>
            <person name="Ichikawa N."/>
        </authorList>
    </citation>
    <scope>NUCLEOTIDE SEQUENCE [LARGE SCALE GENOMIC DNA]</scope>
    <source>
        <strain evidence="3 6">NBRC 100333</strain>
    </source>
</reference>
<protein>
    <submittedName>
        <fullName evidence="3">Uncharacterized protein</fullName>
    </submittedName>
</protein>
<evidence type="ECO:0000313" key="5">
    <source>
        <dbReference type="Proteomes" id="UP000183760"/>
    </source>
</evidence>
<feature type="region of interest" description="Disordered" evidence="1">
    <location>
        <begin position="179"/>
        <end position="308"/>
    </location>
</feature>
<keyword evidence="2" id="KW-0472">Membrane</keyword>
<feature type="transmembrane region" description="Helical" evidence="2">
    <location>
        <begin position="90"/>
        <end position="108"/>
    </location>
</feature>
<accession>A0A511T2N4</accession>
<sequence length="308" mass="31109">MSPKTSALEPLRVRIRRFQFIVGLGFIALVMGSTLSVSLTLRLSQRVQSLSFGPLKILVAVLLENLWLLAVLPTLCYGAGRVMELRPWKTAAGAAVSGATFVLALGFVQGGADALWLGGLGSVLNVFAFAGGVVLSARALKLGRDAAAKQTEKTQAKSEARKSEYDEFLRAAEQGGARLEQREAQGASSGAATTATVEGASTGAASAASPPTAETLGSPSASTVATPGVSTPTNAESLSAAPSNADTVAPPQAAPAPSAVETLGASTTSATTAGPLGEALPGQVIRLPEQSLSAQAPEAPESPKPPVP</sequence>
<feature type="compositionally biased region" description="Low complexity" evidence="1">
    <location>
        <begin position="186"/>
        <end position="215"/>
    </location>
</feature>
<dbReference type="AlphaFoldDB" id="A0A511T2N4"/>
<evidence type="ECO:0000313" key="6">
    <source>
        <dbReference type="Proteomes" id="UP000321514"/>
    </source>
</evidence>
<evidence type="ECO:0000313" key="3">
    <source>
        <dbReference type="EMBL" id="GEN08424.1"/>
    </source>
</evidence>
<feature type="transmembrane region" description="Helical" evidence="2">
    <location>
        <begin position="55"/>
        <end position="78"/>
    </location>
</feature>
<dbReference type="RefSeq" id="WP_074955984.1">
    <property type="nucleotide sequence ID" value="NZ_BJXR01000028.1"/>
</dbReference>
<name>A0A511T2N4_MYXFU</name>
<feature type="compositionally biased region" description="Low complexity" evidence="1">
    <location>
        <begin position="249"/>
        <end position="277"/>
    </location>
</feature>
<feature type="transmembrane region" description="Helical" evidence="2">
    <location>
        <begin position="20"/>
        <end position="43"/>
    </location>
</feature>
<dbReference type="EMBL" id="FOIB01000006">
    <property type="protein sequence ID" value="SEU20528.1"/>
    <property type="molecule type" value="Genomic_DNA"/>
</dbReference>
<dbReference type="Proteomes" id="UP000321514">
    <property type="component" value="Unassembled WGS sequence"/>
</dbReference>
<gene>
    <name evidence="3" type="ORF">MFU01_34610</name>
    <name evidence="4" type="ORF">SAMN05443572_106148</name>
</gene>
<keyword evidence="5" id="KW-1185">Reference proteome</keyword>
<proteinExistence type="predicted"/>
<organism evidence="3 6">
    <name type="scientific">Myxococcus fulvus</name>
    <dbReference type="NCBI Taxonomy" id="33"/>
    <lineage>
        <taxon>Bacteria</taxon>
        <taxon>Pseudomonadati</taxon>
        <taxon>Myxococcota</taxon>
        <taxon>Myxococcia</taxon>
        <taxon>Myxococcales</taxon>
        <taxon>Cystobacterineae</taxon>
        <taxon>Myxococcaceae</taxon>
        <taxon>Myxococcus</taxon>
    </lineage>
</organism>
<keyword evidence="2" id="KW-0812">Transmembrane</keyword>
<feature type="transmembrane region" description="Helical" evidence="2">
    <location>
        <begin position="114"/>
        <end position="135"/>
    </location>
</feature>
<evidence type="ECO:0000256" key="1">
    <source>
        <dbReference type="SAM" id="MobiDB-lite"/>
    </source>
</evidence>
<dbReference type="Proteomes" id="UP000183760">
    <property type="component" value="Unassembled WGS sequence"/>
</dbReference>
<keyword evidence="2" id="KW-1133">Transmembrane helix</keyword>
<feature type="compositionally biased region" description="Polar residues" evidence="1">
    <location>
        <begin position="217"/>
        <end position="246"/>
    </location>
</feature>
<comment type="caution">
    <text evidence="3">The sequence shown here is derived from an EMBL/GenBank/DDBJ whole genome shotgun (WGS) entry which is preliminary data.</text>
</comment>
<evidence type="ECO:0000256" key="2">
    <source>
        <dbReference type="SAM" id="Phobius"/>
    </source>
</evidence>
<dbReference type="EMBL" id="BJXR01000028">
    <property type="protein sequence ID" value="GEN08424.1"/>
    <property type="molecule type" value="Genomic_DNA"/>
</dbReference>